<evidence type="ECO:0000256" key="7">
    <source>
        <dbReference type="ARBA" id="ARBA00022840"/>
    </source>
</evidence>
<dbReference type="EMBL" id="FNUJ01000003">
    <property type="protein sequence ID" value="SEF27720.1"/>
    <property type="molecule type" value="Genomic_DNA"/>
</dbReference>
<dbReference type="InterPro" id="IPR007795">
    <property type="entry name" value="T7SS_EccB"/>
</dbReference>
<evidence type="ECO:0000256" key="3">
    <source>
        <dbReference type="ARBA" id="ARBA00022475"/>
    </source>
</evidence>
<dbReference type="OrthoDB" id="3847604at2"/>
<evidence type="ECO:0000313" key="12">
    <source>
        <dbReference type="Proteomes" id="UP000198878"/>
    </source>
</evidence>
<dbReference type="Gene3D" id="2.40.50.910">
    <property type="entry name" value="Type VII secretion system EccB, repeat 3 domain"/>
    <property type="match status" value="1"/>
</dbReference>
<sequence length="475" mass="48408">MQSRKDQVQAYFFVVGRLAAAVTHGRPDVLQPPNKRTNSGVVLGFMLAAVLAGIFGVYGLFVPGGDNTWQSQGAIVMDESTGARYVYLDGQLRPVLNYSSARLASGNAGGGSVISVSRNSLKNTPIGQPIGIPGAPDALPDSGKLVDPAWTECIQPGGTVTLLLGEVRDKPDVSAAHGIVVATPDGGVYLLWQGKRYRVGERTVLETLGYGAVRPVPVVPSWLNPIPAGPDITLPQVPGAGTSGPVIDGRPSRVGQVYKIHNAALGFDQLYLVGSDAVSSLSRTGAALVLASPAAKAAYRDAEVRPIEAGPGALSGIPVSAGPDFAAGLPADPPQIVTPSQTDSPCVSFMPSEHSAMSAAVEFRPASQVAARSVPAAAHRAGETADRVGVPAGAGVLAKELLAPGAVPGTLYLVTEVGIRFPLADAGVAGSLGYPASSAVLVPRELLDLLPTGPVLSASGAVQPQSPQISKTSGS</sequence>
<evidence type="ECO:0000313" key="11">
    <source>
        <dbReference type="EMBL" id="SEF27720.1"/>
    </source>
</evidence>
<feature type="transmembrane region" description="Helical" evidence="10">
    <location>
        <begin position="41"/>
        <end position="61"/>
    </location>
</feature>
<comment type="similarity">
    <text evidence="2">Belongs to the EccB family.</text>
</comment>
<dbReference type="AlphaFoldDB" id="A0A1H5QNL6"/>
<dbReference type="PANTHER" id="PTHR40765:SF2">
    <property type="entry name" value="ESX-2 SECRETION SYSTEM ATPASE ECCB2"/>
    <property type="match status" value="1"/>
</dbReference>
<dbReference type="NCBIfam" id="TIGR03919">
    <property type="entry name" value="T7SS_EccB"/>
    <property type="match status" value="1"/>
</dbReference>
<proteinExistence type="inferred from homology"/>
<gene>
    <name evidence="11" type="ORF">SAMN05421837_1031007</name>
</gene>
<dbReference type="PANTHER" id="PTHR40765">
    <property type="entry name" value="ESX-2 SECRETION SYSTEM ATPASE ECCB2"/>
    <property type="match status" value="1"/>
</dbReference>
<dbReference type="Pfam" id="PF05108">
    <property type="entry name" value="T7SS_ESX1_EccB"/>
    <property type="match status" value="1"/>
</dbReference>
<dbReference type="GO" id="GO:0005524">
    <property type="term" value="F:ATP binding"/>
    <property type="evidence" value="ECO:0007669"/>
    <property type="project" value="UniProtKB-KW"/>
</dbReference>
<keyword evidence="4 10" id="KW-0812">Transmembrane</keyword>
<evidence type="ECO:0000256" key="8">
    <source>
        <dbReference type="ARBA" id="ARBA00022989"/>
    </source>
</evidence>
<evidence type="ECO:0000256" key="10">
    <source>
        <dbReference type="SAM" id="Phobius"/>
    </source>
</evidence>
<evidence type="ECO:0000256" key="5">
    <source>
        <dbReference type="ARBA" id="ARBA00022741"/>
    </source>
</evidence>
<evidence type="ECO:0000256" key="6">
    <source>
        <dbReference type="ARBA" id="ARBA00022801"/>
    </source>
</evidence>
<dbReference type="GO" id="GO:0016787">
    <property type="term" value="F:hydrolase activity"/>
    <property type="evidence" value="ECO:0007669"/>
    <property type="project" value="UniProtKB-KW"/>
</dbReference>
<keyword evidence="12" id="KW-1185">Reference proteome</keyword>
<organism evidence="11 12">
    <name type="scientific">Amycolatopsis pretoriensis</name>
    <dbReference type="NCBI Taxonomy" id="218821"/>
    <lineage>
        <taxon>Bacteria</taxon>
        <taxon>Bacillati</taxon>
        <taxon>Actinomycetota</taxon>
        <taxon>Actinomycetes</taxon>
        <taxon>Pseudonocardiales</taxon>
        <taxon>Pseudonocardiaceae</taxon>
        <taxon>Amycolatopsis</taxon>
    </lineage>
</organism>
<name>A0A1H5QNL6_9PSEU</name>
<dbReference type="STRING" id="218821.SAMN05421837_1031007"/>
<evidence type="ECO:0000256" key="2">
    <source>
        <dbReference type="ARBA" id="ARBA00008149"/>
    </source>
</evidence>
<dbReference type="GO" id="GO:0005576">
    <property type="term" value="C:extracellular region"/>
    <property type="evidence" value="ECO:0007669"/>
    <property type="project" value="TreeGrafter"/>
</dbReference>
<evidence type="ECO:0000256" key="9">
    <source>
        <dbReference type="ARBA" id="ARBA00023136"/>
    </source>
</evidence>
<keyword evidence="7" id="KW-0067">ATP-binding</keyword>
<dbReference type="Gene3D" id="3.30.2390.20">
    <property type="entry name" value="Type VII secretion system EccB, repeat 1 domain"/>
    <property type="match status" value="1"/>
</dbReference>
<comment type="subcellular location">
    <subcellularLocation>
        <location evidence="1">Cell membrane</location>
        <topology evidence="1">Single-pass membrane protein</topology>
    </subcellularLocation>
</comment>
<keyword evidence="8 10" id="KW-1133">Transmembrane helix</keyword>
<evidence type="ECO:0000256" key="1">
    <source>
        <dbReference type="ARBA" id="ARBA00004162"/>
    </source>
</evidence>
<protein>
    <submittedName>
        <fullName evidence="11">Type VII secretion protein EccB</fullName>
    </submittedName>
</protein>
<keyword evidence="6" id="KW-0378">Hydrolase</keyword>
<dbReference type="GO" id="GO:0005886">
    <property type="term" value="C:plasma membrane"/>
    <property type="evidence" value="ECO:0007669"/>
    <property type="project" value="UniProtKB-SubCell"/>
</dbReference>
<keyword evidence="3" id="KW-1003">Cell membrane</keyword>
<dbReference type="InterPro" id="IPR042485">
    <property type="entry name" value="T7SS_EccB_R3"/>
</dbReference>
<keyword evidence="9 10" id="KW-0472">Membrane</keyword>
<accession>A0A1H5QNL6</accession>
<evidence type="ECO:0000256" key="4">
    <source>
        <dbReference type="ARBA" id="ARBA00022692"/>
    </source>
</evidence>
<dbReference type="RefSeq" id="WP_086671883.1">
    <property type="nucleotide sequence ID" value="NZ_FNUJ01000003.1"/>
</dbReference>
<reference evidence="12" key="1">
    <citation type="submission" date="2016-10" db="EMBL/GenBank/DDBJ databases">
        <authorList>
            <person name="Varghese N."/>
            <person name="Submissions S."/>
        </authorList>
    </citation>
    <scope>NUCLEOTIDE SEQUENCE [LARGE SCALE GENOMIC DNA]</scope>
    <source>
        <strain evidence="12">DSM 44654</strain>
    </source>
</reference>
<dbReference type="Proteomes" id="UP000198878">
    <property type="component" value="Unassembled WGS sequence"/>
</dbReference>
<keyword evidence="5" id="KW-0547">Nucleotide-binding</keyword>
<dbReference type="InterPro" id="IPR044857">
    <property type="entry name" value="T7SS_EccB_R1"/>
</dbReference>